<dbReference type="OrthoDB" id="1925034at2759"/>
<evidence type="ECO:0000313" key="3">
    <source>
        <dbReference type="Proteomes" id="UP000823388"/>
    </source>
</evidence>
<feature type="compositionally biased region" description="Basic and acidic residues" evidence="1">
    <location>
        <begin position="576"/>
        <end position="591"/>
    </location>
</feature>
<dbReference type="AlphaFoldDB" id="A0A8T0W5C4"/>
<sequence>MKSSLRKLRGFALQRHEQRVDSDRGRGHSTAAVAAADELLLAAQDMADMRSCYDNLLSVAAAIANSAYEFSEALQEMGTCLIKRVTPNKDGINDKVLLLLGKSQFELRKLVDSYRVHVLNTITTPSQSLLNELQTVEVMKRQCDEKRELYEFMLNAQKERGRSKGAKGDTGASEQLKQAQEDYQEEATLFLFRLKSLKQGQFRSLFTQAARHHAAQLNLFRKGLKSLEAVEPHVRLAAEQQHIDHQFSALEEEDYFVEDENDDDYNDSHDGELSFDYGENKEVEESVNASRSHTEQDFFNRTKEEYSSIPRERQRIVSQSAPLFPEKKLETEDKIKDLRRSATRKLNTYVLPTPNDVRATSQIVSGNPTSGPLDSRGAFPSPPHPSAEMGDLRDNKLHSPARLSNAQSVLKESNINTAETRKLLPVGDMALPGYYDLKTSDNKKVKRGSFSGPIASRPRSTENIDVLSAAPRHSSAHQPIHVRVSPGNSPPPISSPKIKELHELPRPPVNSSKHTAFPSLVAHSAPLVPNSASLVPKVQDHFRARQTPPSTASPLPTPPTPPGPIARSFSIPSRGMRTDSKETEEHQDKGAARMSLSSLPSTQTFLEDRQPLSAAAESVSKT</sequence>
<gene>
    <name evidence="2" type="ORF">PVAP13_2KG203316</name>
</gene>
<dbReference type="Proteomes" id="UP000823388">
    <property type="component" value="Chromosome 2K"/>
</dbReference>
<evidence type="ECO:0008006" key="4">
    <source>
        <dbReference type="Google" id="ProtNLM"/>
    </source>
</evidence>
<evidence type="ECO:0000313" key="2">
    <source>
        <dbReference type="EMBL" id="KAG2644491.1"/>
    </source>
</evidence>
<dbReference type="CDD" id="cd07307">
    <property type="entry name" value="BAR"/>
    <property type="match status" value="1"/>
</dbReference>
<dbReference type="InterPro" id="IPR037488">
    <property type="entry name" value="At2g33490-like"/>
</dbReference>
<feature type="compositionally biased region" description="Polar residues" evidence="1">
    <location>
        <begin position="358"/>
        <end position="372"/>
    </location>
</feature>
<accession>A0A8T0W5C4</accession>
<name>A0A8T0W5C4_PANVG</name>
<protein>
    <recommendedName>
        <fullName evidence="4">Hydroxyproline-rich glycoprotein family protein</fullName>
    </recommendedName>
</protein>
<dbReference type="Gene3D" id="1.20.1270.60">
    <property type="entry name" value="Arfaptin homology (AH) domain/BAR domain"/>
    <property type="match status" value="1"/>
</dbReference>
<feature type="compositionally biased region" description="Pro residues" evidence="1">
    <location>
        <begin position="555"/>
        <end position="564"/>
    </location>
</feature>
<evidence type="ECO:0000256" key="1">
    <source>
        <dbReference type="SAM" id="MobiDB-lite"/>
    </source>
</evidence>
<dbReference type="EMBL" id="CM029039">
    <property type="protein sequence ID" value="KAG2644491.1"/>
    <property type="molecule type" value="Genomic_DNA"/>
</dbReference>
<dbReference type="SUPFAM" id="SSF103657">
    <property type="entry name" value="BAR/IMD domain-like"/>
    <property type="match status" value="1"/>
</dbReference>
<dbReference type="InterPro" id="IPR027267">
    <property type="entry name" value="AH/BAR_dom_sf"/>
</dbReference>
<feature type="region of interest" description="Disordered" evidence="1">
    <location>
        <begin position="470"/>
        <end position="512"/>
    </location>
</feature>
<dbReference type="PANTHER" id="PTHR34119">
    <property type="entry name" value="HYDROXYPROLINE-RICH GLYCOPROTEIN-LIKE"/>
    <property type="match status" value="1"/>
</dbReference>
<feature type="region of interest" description="Disordered" evidence="1">
    <location>
        <begin position="357"/>
        <end position="394"/>
    </location>
</feature>
<dbReference type="PANTHER" id="PTHR34119:SF8">
    <property type="entry name" value="OS09G0509300 PROTEIN"/>
    <property type="match status" value="1"/>
</dbReference>
<proteinExistence type="predicted"/>
<feature type="compositionally biased region" description="Polar residues" evidence="1">
    <location>
        <begin position="595"/>
        <end position="605"/>
    </location>
</feature>
<organism evidence="2 3">
    <name type="scientific">Panicum virgatum</name>
    <name type="common">Blackwell switchgrass</name>
    <dbReference type="NCBI Taxonomy" id="38727"/>
    <lineage>
        <taxon>Eukaryota</taxon>
        <taxon>Viridiplantae</taxon>
        <taxon>Streptophyta</taxon>
        <taxon>Embryophyta</taxon>
        <taxon>Tracheophyta</taxon>
        <taxon>Spermatophyta</taxon>
        <taxon>Magnoliopsida</taxon>
        <taxon>Liliopsida</taxon>
        <taxon>Poales</taxon>
        <taxon>Poaceae</taxon>
        <taxon>PACMAD clade</taxon>
        <taxon>Panicoideae</taxon>
        <taxon>Panicodae</taxon>
        <taxon>Paniceae</taxon>
        <taxon>Panicinae</taxon>
        <taxon>Panicum</taxon>
        <taxon>Panicum sect. Hiantes</taxon>
    </lineage>
</organism>
<feature type="region of interest" description="Disordered" evidence="1">
    <location>
        <begin position="540"/>
        <end position="622"/>
    </location>
</feature>
<reference evidence="2" key="1">
    <citation type="submission" date="2020-05" db="EMBL/GenBank/DDBJ databases">
        <title>WGS assembly of Panicum virgatum.</title>
        <authorList>
            <person name="Lovell J.T."/>
            <person name="Jenkins J."/>
            <person name="Shu S."/>
            <person name="Juenger T.E."/>
            <person name="Schmutz J."/>
        </authorList>
    </citation>
    <scope>NUCLEOTIDE SEQUENCE</scope>
    <source>
        <strain evidence="2">AP13</strain>
    </source>
</reference>
<keyword evidence="3" id="KW-1185">Reference proteome</keyword>
<comment type="caution">
    <text evidence="2">The sequence shown here is derived from an EMBL/GenBank/DDBJ whole genome shotgun (WGS) entry which is preliminary data.</text>
</comment>